<dbReference type="EMBL" id="BOML01000048">
    <property type="protein sequence ID" value="GIE04684.1"/>
    <property type="molecule type" value="Genomic_DNA"/>
</dbReference>
<name>A0ABQ3Z4G1_9ACTN</name>
<evidence type="ECO:0000313" key="2">
    <source>
        <dbReference type="EMBL" id="GIE04684.1"/>
    </source>
</evidence>
<dbReference type="PANTHER" id="PTHR33678">
    <property type="entry name" value="BLL1576 PROTEIN"/>
    <property type="match status" value="1"/>
</dbReference>
<dbReference type="PANTHER" id="PTHR33678:SF2">
    <property type="match status" value="1"/>
</dbReference>
<keyword evidence="3" id="KW-1185">Reference proteome</keyword>
<feature type="domain" description="Transposase IS66 central" evidence="1">
    <location>
        <begin position="3"/>
        <end position="199"/>
    </location>
</feature>
<reference evidence="2 3" key="1">
    <citation type="submission" date="2021-01" db="EMBL/GenBank/DDBJ databases">
        <title>Whole genome shotgun sequence of Actinoplanes durhamensis NBRC 14914.</title>
        <authorList>
            <person name="Komaki H."/>
            <person name="Tamura T."/>
        </authorList>
    </citation>
    <scope>NUCLEOTIDE SEQUENCE [LARGE SCALE GENOMIC DNA]</scope>
    <source>
        <strain evidence="2 3">NBRC 14914</strain>
    </source>
</reference>
<protein>
    <recommendedName>
        <fullName evidence="1">Transposase IS66 central domain-containing protein</fullName>
    </recommendedName>
</protein>
<accession>A0ABQ3Z4G1</accession>
<sequence length="237" mass="25941">MTRVAGRNHWLHAAATGRLTAYHIDEHGRAVASMTAFGILPRFTGVAVHDAYSGYDGFTGCTHALCNAHILWEATGISEFDPHAAADGWADDLVTLLGNAHRWAAHWRDQGHTGLPGFKYDDLSARYDQVVDRALAVHPGRQTPARNLALRLQARKSEFLRFAADFTVAFSNNTAEQAVRMVKSKTRVSGGFRTLTGAQTFLAIRGYISTIRKNGLRAATELRNALLGNPWMPTTAA</sequence>
<dbReference type="Pfam" id="PF03050">
    <property type="entry name" value="DDE_Tnp_IS66"/>
    <property type="match status" value="1"/>
</dbReference>
<dbReference type="InterPro" id="IPR052344">
    <property type="entry name" value="Transposase-related"/>
</dbReference>
<dbReference type="InterPro" id="IPR004291">
    <property type="entry name" value="Transposase_IS66_central"/>
</dbReference>
<dbReference type="RefSeq" id="WP_203731615.1">
    <property type="nucleotide sequence ID" value="NZ_BAAATX010000011.1"/>
</dbReference>
<gene>
    <name evidence="2" type="ORF">Adu01nite_60340</name>
</gene>
<proteinExistence type="predicted"/>
<evidence type="ECO:0000313" key="3">
    <source>
        <dbReference type="Proteomes" id="UP000637628"/>
    </source>
</evidence>
<organism evidence="2 3">
    <name type="scientific">Paractinoplanes durhamensis</name>
    <dbReference type="NCBI Taxonomy" id="113563"/>
    <lineage>
        <taxon>Bacteria</taxon>
        <taxon>Bacillati</taxon>
        <taxon>Actinomycetota</taxon>
        <taxon>Actinomycetes</taxon>
        <taxon>Micromonosporales</taxon>
        <taxon>Micromonosporaceae</taxon>
        <taxon>Paractinoplanes</taxon>
    </lineage>
</organism>
<dbReference type="Proteomes" id="UP000637628">
    <property type="component" value="Unassembled WGS sequence"/>
</dbReference>
<evidence type="ECO:0000259" key="1">
    <source>
        <dbReference type="Pfam" id="PF03050"/>
    </source>
</evidence>
<comment type="caution">
    <text evidence="2">The sequence shown here is derived from an EMBL/GenBank/DDBJ whole genome shotgun (WGS) entry which is preliminary data.</text>
</comment>